<dbReference type="UniPathway" id="UPA00219"/>
<dbReference type="OrthoDB" id="5242354at2"/>
<dbReference type="STRING" id="1440774.Y900_017600"/>
<dbReference type="SUPFAM" id="SSF141523">
    <property type="entry name" value="L,D-transpeptidase catalytic domain-like"/>
    <property type="match status" value="1"/>
</dbReference>
<evidence type="ECO:0000256" key="2">
    <source>
        <dbReference type="ARBA" id="ARBA00022679"/>
    </source>
</evidence>
<evidence type="ECO:0000256" key="5">
    <source>
        <dbReference type="ARBA" id="ARBA00023315"/>
    </source>
</evidence>
<dbReference type="InterPro" id="IPR050979">
    <property type="entry name" value="LD-transpeptidase"/>
</dbReference>
<dbReference type="AlphaFoldDB" id="A0A064CPQ1"/>
<dbReference type="GO" id="GO:0005576">
    <property type="term" value="C:extracellular region"/>
    <property type="evidence" value="ECO:0007669"/>
    <property type="project" value="TreeGrafter"/>
</dbReference>
<evidence type="ECO:0000256" key="7">
    <source>
        <dbReference type="PROSITE-ProRule" id="PRU01373"/>
    </source>
</evidence>
<accession>A0A064CPQ1</accession>
<dbReference type="PANTHER" id="PTHR30582:SF2">
    <property type="entry name" value="L,D-TRANSPEPTIDASE YCIB-RELATED"/>
    <property type="match status" value="1"/>
</dbReference>
<comment type="caution">
    <text evidence="9">The sequence shown here is derived from an EMBL/GenBank/DDBJ whole genome shotgun (WGS) entry which is preliminary data.</text>
</comment>
<evidence type="ECO:0000256" key="3">
    <source>
        <dbReference type="ARBA" id="ARBA00022960"/>
    </source>
</evidence>
<keyword evidence="10" id="KW-1185">Reference proteome</keyword>
<dbReference type="GO" id="GO:0018104">
    <property type="term" value="P:peptidoglycan-protein cross-linking"/>
    <property type="evidence" value="ECO:0007669"/>
    <property type="project" value="TreeGrafter"/>
</dbReference>
<evidence type="ECO:0000313" key="9">
    <source>
        <dbReference type="EMBL" id="KDF00704.1"/>
    </source>
</evidence>
<keyword evidence="3 7" id="KW-0133">Cell shape</keyword>
<dbReference type="eggNOG" id="COG1376">
    <property type="taxonomic scope" value="Bacteria"/>
</dbReference>
<dbReference type="Pfam" id="PF03734">
    <property type="entry name" value="YkuD"/>
    <property type="match status" value="1"/>
</dbReference>
<dbReference type="Proteomes" id="UP000022835">
    <property type="component" value="Unassembled WGS sequence"/>
</dbReference>
<proteinExistence type="predicted"/>
<keyword evidence="4 7" id="KW-0573">Peptidoglycan synthesis</keyword>
<dbReference type="Gene3D" id="2.60.40.3710">
    <property type="match status" value="1"/>
</dbReference>
<dbReference type="CDD" id="cd13432">
    <property type="entry name" value="LDT_IgD_like_2"/>
    <property type="match status" value="1"/>
</dbReference>
<keyword evidence="6 7" id="KW-0961">Cell wall biogenesis/degradation</keyword>
<dbReference type="EMBL" id="JALN02000001">
    <property type="protein sequence ID" value="KDF00704.1"/>
    <property type="molecule type" value="Genomic_DNA"/>
</dbReference>
<dbReference type="GO" id="GO:0016746">
    <property type="term" value="F:acyltransferase activity"/>
    <property type="evidence" value="ECO:0007669"/>
    <property type="project" value="UniProtKB-KW"/>
</dbReference>
<feature type="active site" description="Nucleophile" evidence="7">
    <location>
        <position position="365"/>
    </location>
</feature>
<dbReference type="Gene3D" id="2.40.440.10">
    <property type="entry name" value="L,D-transpeptidase catalytic domain-like"/>
    <property type="match status" value="1"/>
</dbReference>
<protein>
    <recommendedName>
        <fullName evidence="8">L,D-TPase catalytic domain-containing protein</fullName>
    </recommendedName>
</protein>
<dbReference type="GO" id="GO:0071972">
    <property type="term" value="F:peptidoglycan L,D-transpeptidase activity"/>
    <property type="evidence" value="ECO:0007669"/>
    <property type="project" value="TreeGrafter"/>
</dbReference>
<evidence type="ECO:0000259" key="8">
    <source>
        <dbReference type="PROSITE" id="PS52029"/>
    </source>
</evidence>
<evidence type="ECO:0000313" key="10">
    <source>
        <dbReference type="Proteomes" id="UP000022835"/>
    </source>
</evidence>
<sequence>MTVSRRARGACLGVVLAVLAVLGGVVVTTAPHCPEHCRTEAAALTPQPAPSKDPAAVTLTPADGATGVDPLGGITVVANTGMLTHVTMVNDADKPIPGVVTPDFKTWKPTVPLGYGRSYTLTVEARGPGGVPSTMSSTFQTLVPSDQTQVSFTAAGWQPIDGARLGIGTVIVAHFGEPISDRAAAEQHLSVTTNPPVRGSWYWMDDQTAHWRPEKYYAPGTSVTVRANIYGVPLGDGLYGEQDSTATFTIGDAHVSVADDTTKQVSVFDNGKLVRTMPTSMGRGGTETIGGQTLSFWTPPGVYTVMDKANPVIMDSSTYGLPINSRLGYRETIPYATRISPDGIYLHQLNATVWAQGNTDTSHGCLNLSGENAAWFYDFSVPGDVVEVKNTGGPPLQLTQNGDWTVPWSEWLKGSALH</sequence>
<dbReference type="InterPro" id="IPR038063">
    <property type="entry name" value="Transpep_catalytic_dom"/>
</dbReference>
<keyword evidence="2" id="KW-0808">Transferase</keyword>
<dbReference type="GO" id="GO:0071555">
    <property type="term" value="P:cell wall organization"/>
    <property type="evidence" value="ECO:0007669"/>
    <property type="project" value="UniProtKB-UniRule"/>
</dbReference>
<dbReference type="CDD" id="cd16913">
    <property type="entry name" value="YkuD_like"/>
    <property type="match status" value="1"/>
</dbReference>
<evidence type="ECO:0000256" key="6">
    <source>
        <dbReference type="ARBA" id="ARBA00023316"/>
    </source>
</evidence>
<dbReference type="Pfam" id="PF17964">
    <property type="entry name" value="Big_10"/>
    <property type="match status" value="1"/>
</dbReference>
<evidence type="ECO:0000256" key="4">
    <source>
        <dbReference type="ARBA" id="ARBA00022984"/>
    </source>
</evidence>
<dbReference type="InterPro" id="IPR005490">
    <property type="entry name" value="LD_TPept_cat_dom"/>
</dbReference>
<evidence type="ECO:0000256" key="1">
    <source>
        <dbReference type="ARBA" id="ARBA00004752"/>
    </source>
</evidence>
<organism evidence="9 10">
    <name type="scientific">Mycolicibacterium aromaticivorans JS19b1 = JCM 16368</name>
    <dbReference type="NCBI Taxonomy" id="1440774"/>
    <lineage>
        <taxon>Bacteria</taxon>
        <taxon>Bacillati</taxon>
        <taxon>Actinomycetota</taxon>
        <taxon>Actinomycetes</taxon>
        <taxon>Mycobacteriales</taxon>
        <taxon>Mycobacteriaceae</taxon>
        <taxon>Mycolicibacterium</taxon>
    </lineage>
</organism>
<keyword evidence="5" id="KW-0012">Acyltransferase</keyword>
<gene>
    <name evidence="9" type="ORF">Y900_017600</name>
</gene>
<dbReference type="PANTHER" id="PTHR30582">
    <property type="entry name" value="L,D-TRANSPEPTIDASE"/>
    <property type="match status" value="1"/>
</dbReference>
<name>A0A064CPQ1_9MYCO</name>
<dbReference type="PROSITE" id="PS52029">
    <property type="entry name" value="LD_TPASE"/>
    <property type="match status" value="1"/>
</dbReference>
<feature type="domain" description="L,D-TPase catalytic" evidence="8">
    <location>
        <begin position="254"/>
        <end position="389"/>
    </location>
</feature>
<dbReference type="Gene3D" id="2.60.40.3780">
    <property type="match status" value="1"/>
</dbReference>
<dbReference type="GO" id="GO:0008360">
    <property type="term" value="P:regulation of cell shape"/>
    <property type="evidence" value="ECO:0007669"/>
    <property type="project" value="UniProtKB-UniRule"/>
</dbReference>
<comment type="pathway">
    <text evidence="1 7">Cell wall biogenesis; peptidoglycan biosynthesis.</text>
</comment>
<reference evidence="9" key="1">
    <citation type="submission" date="2014-05" db="EMBL/GenBank/DDBJ databases">
        <title>Genome sequence of Mycobacterium aromaticivorans strain JS19b1T (= DSM 45407T).</title>
        <authorList>
            <person name="Kwak Y."/>
            <person name="Park G.-S."/>
            <person name="Li Q.X."/>
            <person name="Lee S.-E."/>
            <person name="Shin J.-H."/>
        </authorList>
    </citation>
    <scope>NUCLEOTIDE SEQUENCE [LARGE SCALE GENOMIC DNA]</scope>
    <source>
        <strain evidence="9">JS19b1</strain>
    </source>
</reference>
<feature type="active site" description="Proton donor/acceptor" evidence="7">
    <location>
        <position position="347"/>
    </location>
</feature>
<dbReference type="InterPro" id="IPR041280">
    <property type="entry name" value="Big_10"/>
</dbReference>